<keyword evidence="1" id="KW-0472">Membrane</keyword>
<evidence type="ECO:0000313" key="3">
    <source>
        <dbReference type="Proteomes" id="UP001179501"/>
    </source>
</evidence>
<evidence type="ECO:0000313" key="2">
    <source>
        <dbReference type="EMBL" id="WCG03443.1"/>
    </source>
</evidence>
<dbReference type="InterPro" id="IPR012456">
    <property type="entry name" value="DUF1661"/>
</dbReference>
<proteinExistence type="predicted"/>
<keyword evidence="1" id="KW-0812">Transmembrane</keyword>
<feature type="transmembrane region" description="Helical" evidence="1">
    <location>
        <begin position="54"/>
        <end position="75"/>
    </location>
</feature>
<dbReference type="AlphaFoldDB" id="A0AAF0BFL5"/>
<sequence length="80" mass="9359">MRRVKVFLLVREKKNLRAATEKISRHFSQKHEPQSQLLWFRNCQRSAEVRDRRLGVLFVLSCMIFTRCTGLLSGVSPQAV</sequence>
<name>A0AAF0BFL5_PORGN</name>
<keyword evidence="1" id="KW-1133">Transmembrane helix</keyword>
<dbReference type="RefSeq" id="WP_143734928.1">
    <property type="nucleotide sequence ID" value="NZ_CP116614.1"/>
</dbReference>
<evidence type="ECO:0000256" key="1">
    <source>
        <dbReference type="SAM" id="Phobius"/>
    </source>
</evidence>
<gene>
    <name evidence="2" type="ORF">NY151_01470</name>
</gene>
<protein>
    <submittedName>
        <fullName evidence="2">DUF1661 domain-containing protein</fullName>
    </submittedName>
</protein>
<dbReference type="Proteomes" id="UP001179501">
    <property type="component" value="Chromosome"/>
</dbReference>
<dbReference type="Pfam" id="PF07877">
    <property type="entry name" value="DUF1661"/>
    <property type="match status" value="1"/>
</dbReference>
<reference evidence="2" key="1">
    <citation type="submission" date="2023-01" db="EMBL/GenBank/DDBJ databases">
        <title>Phages are important unrecognized players in the ecology of the oral pathogen Porphyromonas gingivalis.</title>
        <authorList>
            <person name="Matrishin C.B."/>
            <person name="Kauffman K.M."/>
        </authorList>
    </citation>
    <scope>NUCLEOTIDE SEQUENCE</scope>
    <source>
        <strain evidence="2">ATCC 49417</strain>
    </source>
</reference>
<accession>A0AAF0BFL5</accession>
<dbReference type="EMBL" id="CP116614">
    <property type="protein sequence ID" value="WCG03443.1"/>
    <property type="molecule type" value="Genomic_DNA"/>
</dbReference>
<organism evidence="2 3">
    <name type="scientific">Porphyromonas gingivalis</name>
    <name type="common">Bacteroides gingivalis</name>
    <dbReference type="NCBI Taxonomy" id="837"/>
    <lineage>
        <taxon>Bacteria</taxon>
        <taxon>Pseudomonadati</taxon>
        <taxon>Bacteroidota</taxon>
        <taxon>Bacteroidia</taxon>
        <taxon>Bacteroidales</taxon>
        <taxon>Porphyromonadaceae</taxon>
        <taxon>Porphyromonas</taxon>
    </lineage>
</organism>